<dbReference type="EMBL" id="ML209242">
    <property type="protein sequence ID" value="TFK58674.1"/>
    <property type="molecule type" value="Genomic_DNA"/>
</dbReference>
<name>A0ACD2ZYZ0_9AGAR</name>
<keyword evidence="2" id="KW-1185">Reference proteome</keyword>
<proteinExistence type="predicted"/>
<gene>
    <name evidence="1" type="ORF">BDN72DRAFT_865749</name>
</gene>
<organism evidence="1 2">
    <name type="scientific">Pluteus cervinus</name>
    <dbReference type="NCBI Taxonomy" id="181527"/>
    <lineage>
        <taxon>Eukaryota</taxon>
        <taxon>Fungi</taxon>
        <taxon>Dikarya</taxon>
        <taxon>Basidiomycota</taxon>
        <taxon>Agaricomycotina</taxon>
        <taxon>Agaricomycetes</taxon>
        <taxon>Agaricomycetidae</taxon>
        <taxon>Agaricales</taxon>
        <taxon>Pluteineae</taxon>
        <taxon>Pluteaceae</taxon>
        <taxon>Pluteus</taxon>
    </lineage>
</organism>
<evidence type="ECO:0000313" key="2">
    <source>
        <dbReference type="Proteomes" id="UP000308600"/>
    </source>
</evidence>
<accession>A0ACD2ZYZ0</accession>
<dbReference type="Proteomes" id="UP000308600">
    <property type="component" value="Unassembled WGS sequence"/>
</dbReference>
<sequence>MVVRNTKRANGTRSTKKKTAAPRQRRARDVRGGEGRRRPTAEGQWAQKAAARVLVTRGEVRRREGTGSVHGGGHDDDDEEWRVGGREEWGFDTMRKPDPSSQEREPEIAESLDPEPDIPHPKREGRDSRGTGPVCPLLVRTEGPSHVHAGPSLGPMVAQPLWETEITDAGSYHIWKFLGIVSDKSRKNREKY</sequence>
<protein>
    <submittedName>
        <fullName evidence="1">Uncharacterized protein</fullName>
    </submittedName>
</protein>
<reference evidence="1 2" key="1">
    <citation type="journal article" date="2019" name="Nat. Ecol. Evol.">
        <title>Megaphylogeny resolves global patterns of mushroom evolution.</title>
        <authorList>
            <person name="Varga T."/>
            <person name="Krizsan K."/>
            <person name="Foldi C."/>
            <person name="Dima B."/>
            <person name="Sanchez-Garcia M."/>
            <person name="Sanchez-Ramirez S."/>
            <person name="Szollosi G.J."/>
            <person name="Szarkandi J.G."/>
            <person name="Papp V."/>
            <person name="Albert L."/>
            <person name="Andreopoulos W."/>
            <person name="Angelini C."/>
            <person name="Antonin V."/>
            <person name="Barry K.W."/>
            <person name="Bougher N.L."/>
            <person name="Buchanan P."/>
            <person name="Buyck B."/>
            <person name="Bense V."/>
            <person name="Catcheside P."/>
            <person name="Chovatia M."/>
            <person name="Cooper J."/>
            <person name="Damon W."/>
            <person name="Desjardin D."/>
            <person name="Finy P."/>
            <person name="Geml J."/>
            <person name="Haridas S."/>
            <person name="Hughes K."/>
            <person name="Justo A."/>
            <person name="Karasinski D."/>
            <person name="Kautmanova I."/>
            <person name="Kiss B."/>
            <person name="Kocsube S."/>
            <person name="Kotiranta H."/>
            <person name="LaButti K.M."/>
            <person name="Lechner B.E."/>
            <person name="Liimatainen K."/>
            <person name="Lipzen A."/>
            <person name="Lukacs Z."/>
            <person name="Mihaltcheva S."/>
            <person name="Morgado L.N."/>
            <person name="Niskanen T."/>
            <person name="Noordeloos M.E."/>
            <person name="Ohm R.A."/>
            <person name="Ortiz-Santana B."/>
            <person name="Ovrebo C."/>
            <person name="Racz N."/>
            <person name="Riley R."/>
            <person name="Savchenko A."/>
            <person name="Shiryaev A."/>
            <person name="Soop K."/>
            <person name="Spirin V."/>
            <person name="Szebenyi C."/>
            <person name="Tomsovsky M."/>
            <person name="Tulloss R.E."/>
            <person name="Uehling J."/>
            <person name="Grigoriev I.V."/>
            <person name="Vagvolgyi C."/>
            <person name="Papp T."/>
            <person name="Martin F.M."/>
            <person name="Miettinen O."/>
            <person name="Hibbett D.S."/>
            <person name="Nagy L.G."/>
        </authorList>
    </citation>
    <scope>NUCLEOTIDE SEQUENCE [LARGE SCALE GENOMIC DNA]</scope>
    <source>
        <strain evidence="1 2">NL-1719</strain>
    </source>
</reference>
<evidence type="ECO:0000313" key="1">
    <source>
        <dbReference type="EMBL" id="TFK58674.1"/>
    </source>
</evidence>